<reference evidence="2 3" key="1">
    <citation type="journal article" date="2019" name="Mol. Biol. Evol.">
        <title>Blast fungal genomes show frequent chromosomal changes, gene gains and losses, and effector gene turnover.</title>
        <authorList>
            <person name="Gomez Luciano L.B."/>
            <person name="Jason Tsai I."/>
            <person name="Chuma I."/>
            <person name="Tosa Y."/>
            <person name="Chen Y.H."/>
            <person name="Li J.Y."/>
            <person name="Li M.Y."/>
            <person name="Jade Lu M.Y."/>
            <person name="Nakayashiki H."/>
            <person name="Li W.H."/>
        </authorList>
    </citation>
    <scope>NUCLEOTIDE SEQUENCE [LARGE SCALE GENOMIC DNA]</scope>
    <source>
        <strain evidence="2">MZ5-1-6</strain>
    </source>
</reference>
<feature type="domain" description="3'-5' exonuclease" evidence="1">
    <location>
        <begin position="21"/>
        <end position="140"/>
    </location>
</feature>
<accession>A0A4P7NMV2</accession>
<dbReference type="GO" id="GO:0008408">
    <property type="term" value="F:3'-5' exonuclease activity"/>
    <property type="evidence" value="ECO:0007669"/>
    <property type="project" value="InterPro"/>
</dbReference>
<dbReference type="EMBL" id="CP034209">
    <property type="protein sequence ID" value="QBZ63450.1"/>
    <property type="molecule type" value="Genomic_DNA"/>
</dbReference>
<dbReference type="PANTHER" id="PTHR43040:SF1">
    <property type="entry name" value="RIBONUCLEASE D"/>
    <property type="match status" value="1"/>
</dbReference>
<dbReference type="InterPro" id="IPR012337">
    <property type="entry name" value="RNaseH-like_sf"/>
</dbReference>
<dbReference type="Gene3D" id="3.30.420.10">
    <property type="entry name" value="Ribonuclease H-like superfamily/Ribonuclease H"/>
    <property type="match status" value="1"/>
</dbReference>
<gene>
    <name evidence="2" type="ORF">PoMZ_05131</name>
</gene>
<proteinExistence type="predicted"/>
<dbReference type="SUPFAM" id="SSF53098">
    <property type="entry name" value="Ribonuclease H-like"/>
    <property type="match status" value="1"/>
</dbReference>
<dbReference type="GO" id="GO:0003676">
    <property type="term" value="F:nucleic acid binding"/>
    <property type="evidence" value="ECO:0007669"/>
    <property type="project" value="InterPro"/>
</dbReference>
<dbReference type="Pfam" id="PF01612">
    <property type="entry name" value="DNA_pol_A_exo1"/>
    <property type="match status" value="1"/>
</dbReference>
<dbReference type="GO" id="GO:0006139">
    <property type="term" value="P:nucleobase-containing compound metabolic process"/>
    <property type="evidence" value="ECO:0007669"/>
    <property type="project" value="InterPro"/>
</dbReference>
<evidence type="ECO:0000259" key="1">
    <source>
        <dbReference type="Pfam" id="PF01612"/>
    </source>
</evidence>
<evidence type="ECO:0000313" key="3">
    <source>
        <dbReference type="Proteomes" id="UP000294847"/>
    </source>
</evidence>
<dbReference type="PANTHER" id="PTHR43040">
    <property type="entry name" value="RIBONUCLEASE D"/>
    <property type="match status" value="1"/>
</dbReference>
<dbReference type="Proteomes" id="UP000294847">
    <property type="component" value="Chromosome 6"/>
</dbReference>
<name>A0A4P7NMV2_PYROR</name>
<organism evidence="2 3">
    <name type="scientific">Pyricularia oryzae</name>
    <name type="common">Rice blast fungus</name>
    <name type="synonym">Magnaporthe oryzae</name>
    <dbReference type="NCBI Taxonomy" id="318829"/>
    <lineage>
        <taxon>Eukaryota</taxon>
        <taxon>Fungi</taxon>
        <taxon>Dikarya</taxon>
        <taxon>Ascomycota</taxon>
        <taxon>Pezizomycotina</taxon>
        <taxon>Sordariomycetes</taxon>
        <taxon>Sordariomycetidae</taxon>
        <taxon>Magnaporthales</taxon>
        <taxon>Pyriculariaceae</taxon>
        <taxon>Pyricularia</taxon>
    </lineage>
</organism>
<evidence type="ECO:0000313" key="2">
    <source>
        <dbReference type="EMBL" id="QBZ63450.1"/>
    </source>
</evidence>
<protein>
    <recommendedName>
        <fullName evidence="1">3'-5' exonuclease domain-containing protein</fullName>
    </recommendedName>
</protein>
<dbReference type="AlphaFoldDB" id="A0A4P7NMV2"/>
<sequence length="268" mass="29661">MSVNANHATTFGTETSGTVVELVDTTERLADVLSSLTTLPTSPPSLYVDLEGINLSRMGTISILQIYAAPLDHVYLVDVHKLGSDAFTTKPRGSAGQTLKQILECPWIPKVFFDVRNDSDALFAHFSVGLQGVADLQLMEIASRDRWRRRFLSGLAKCIELDAGLGLGERSAWVRNKDRGKALFAPELGGSYSVFNIRPLPDEIRDYCSQDVQLLPKLWARYDARLSAAWKDRVREAAVARVGESQSAWFNGKGRHMALPPAGWDRLD</sequence>
<dbReference type="InterPro" id="IPR036397">
    <property type="entry name" value="RNaseH_sf"/>
</dbReference>
<dbReference type="InterPro" id="IPR002562">
    <property type="entry name" value="3'-5'_exonuclease_dom"/>
</dbReference>